<accession>A0A9W8QJP7</accession>
<sequence>MNHSAGQTHPFLDATTAELSCVSVADRVILVHDLFERAMGLPQRVVCLPSMGDQLLRFQIWAARMGLATAGDDASRAAAAVCWEQRLQDSQQTATLHGVHLHLDRLVRALRRKGLQQSSPVAVVEHFLSPTMSRTRWRRRRVPPVRPEEGEEMLVAAGWENGPLRRLWHENNALIESKIQPAVYGLWDVLHTCEGIVEQPAYWADDEDLTTDDD</sequence>
<dbReference type="KEGG" id="amus:LMH87_007869"/>
<dbReference type="GeneID" id="80895028"/>
<dbReference type="RefSeq" id="XP_056057739.1">
    <property type="nucleotide sequence ID" value="XM_056200465.1"/>
</dbReference>
<evidence type="ECO:0000313" key="1">
    <source>
        <dbReference type="EMBL" id="KAJ4159934.1"/>
    </source>
</evidence>
<proteinExistence type="predicted"/>
<gene>
    <name evidence="1" type="ORF">LMH87_007869</name>
</gene>
<evidence type="ECO:0000313" key="2">
    <source>
        <dbReference type="Proteomes" id="UP001144673"/>
    </source>
</evidence>
<protein>
    <submittedName>
        <fullName evidence="1">Uncharacterized protein</fullName>
    </submittedName>
</protein>
<dbReference type="EMBL" id="JAJHUN010000003">
    <property type="protein sequence ID" value="KAJ4159934.1"/>
    <property type="molecule type" value="Genomic_DNA"/>
</dbReference>
<dbReference type="AlphaFoldDB" id="A0A9W8QJP7"/>
<organism evidence="1 2">
    <name type="scientific">Akanthomyces muscarius</name>
    <name type="common">Entomopathogenic fungus</name>
    <name type="synonym">Lecanicillium muscarium</name>
    <dbReference type="NCBI Taxonomy" id="2231603"/>
    <lineage>
        <taxon>Eukaryota</taxon>
        <taxon>Fungi</taxon>
        <taxon>Dikarya</taxon>
        <taxon>Ascomycota</taxon>
        <taxon>Pezizomycotina</taxon>
        <taxon>Sordariomycetes</taxon>
        <taxon>Hypocreomycetidae</taxon>
        <taxon>Hypocreales</taxon>
        <taxon>Cordycipitaceae</taxon>
        <taxon>Akanthomyces</taxon>
    </lineage>
</organism>
<dbReference type="Proteomes" id="UP001144673">
    <property type="component" value="Unassembled WGS sequence"/>
</dbReference>
<name>A0A9W8QJP7_AKAMU</name>
<keyword evidence="2" id="KW-1185">Reference proteome</keyword>
<reference evidence="1" key="1">
    <citation type="journal article" date="2023" name="Access Microbiol">
        <title>De-novo genome assembly for Akanthomyces muscarius, a biocontrol agent of insect agricultural pests.</title>
        <authorList>
            <person name="Erdos Z."/>
            <person name="Studholme D.J."/>
            <person name="Raymond B."/>
            <person name="Sharma M."/>
        </authorList>
    </citation>
    <scope>NUCLEOTIDE SEQUENCE</scope>
    <source>
        <strain evidence="1">Ve6</strain>
    </source>
</reference>
<comment type="caution">
    <text evidence="1">The sequence shown here is derived from an EMBL/GenBank/DDBJ whole genome shotgun (WGS) entry which is preliminary data.</text>
</comment>